<dbReference type="EMBL" id="JBHSMH010000007">
    <property type="protein sequence ID" value="MFC5468063.1"/>
    <property type="molecule type" value="Genomic_DNA"/>
</dbReference>
<dbReference type="Gene3D" id="3.40.50.1820">
    <property type="entry name" value="alpha/beta hydrolase"/>
    <property type="match status" value="1"/>
</dbReference>
<comment type="caution">
    <text evidence="1">The sequence shown here is derived from an EMBL/GenBank/DDBJ whole genome shotgun (WGS) entry which is preliminary data.</text>
</comment>
<dbReference type="RefSeq" id="WP_209746387.1">
    <property type="nucleotide sequence ID" value="NZ_JBHSMH010000007.1"/>
</dbReference>
<organism evidence="1 2">
    <name type="scientific">Cohnella suwonensis</name>
    <dbReference type="NCBI Taxonomy" id="696072"/>
    <lineage>
        <taxon>Bacteria</taxon>
        <taxon>Bacillati</taxon>
        <taxon>Bacillota</taxon>
        <taxon>Bacilli</taxon>
        <taxon>Bacillales</taxon>
        <taxon>Paenibacillaceae</taxon>
        <taxon>Cohnella</taxon>
    </lineage>
</organism>
<accession>A0ABW0LQS9</accession>
<keyword evidence="1" id="KW-0378">Hydrolase</keyword>
<evidence type="ECO:0000313" key="1">
    <source>
        <dbReference type="EMBL" id="MFC5468063.1"/>
    </source>
</evidence>
<evidence type="ECO:0000313" key="2">
    <source>
        <dbReference type="Proteomes" id="UP001596105"/>
    </source>
</evidence>
<proteinExistence type="predicted"/>
<dbReference type="InterPro" id="IPR050583">
    <property type="entry name" value="Mycobacterial_A85_antigen"/>
</dbReference>
<dbReference type="InterPro" id="IPR000801">
    <property type="entry name" value="Esterase-like"/>
</dbReference>
<gene>
    <name evidence="1" type="ORF">ACFPPD_04975</name>
</gene>
<protein>
    <submittedName>
        <fullName evidence="1">Alpha/beta hydrolase</fullName>
    </submittedName>
</protein>
<sequence>MKNGLASTVIATFSLLILIGCSDDARPAAISSVSPVPDPPSSSSSAIVNSRIDSVSFHSTALNRDMSLSVYLPPAYSPDARYPVIYLLYGYGGTHDSWFTYLHIDDVANRLLQEDRINPVIIVSPDYGNSFGVNTKPGEGEDPGGVSIGPYEDYLIQDVISYVDSHYSTQASRSGRYIGGASMGGYASLYLGFTYPDLFGKIGAHSAALWNYTSTDLFTDQRDWLYANEALRSARDPFKLAASGKLADVDIYLDAGEGDALAEKDYKLYEVLRTMNVDAQWVPGPGGHDAAYWSGQLEHYLLFYAGKTP</sequence>
<dbReference type="Proteomes" id="UP001596105">
    <property type="component" value="Unassembled WGS sequence"/>
</dbReference>
<keyword evidence="2" id="KW-1185">Reference proteome</keyword>
<name>A0ABW0LQS9_9BACL</name>
<dbReference type="SUPFAM" id="SSF53474">
    <property type="entry name" value="alpha/beta-Hydrolases"/>
    <property type="match status" value="1"/>
</dbReference>
<dbReference type="PANTHER" id="PTHR48098">
    <property type="entry name" value="ENTEROCHELIN ESTERASE-RELATED"/>
    <property type="match status" value="1"/>
</dbReference>
<dbReference type="InterPro" id="IPR029058">
    <property type="entry name" value="AB_hydrolase_fold"/>
</dbReference>
<dbReference type="GO" id="GO:0016787">
    <property type="term" value="F:hydrolase activity"/>
    <property type="evidence" value="ECO:0007669"/>
    <property type="project" value="UniProtKB-KW"/>
</dbReference>
<dbReference type="Pfam" id="PF00756">
    <property type="entry name" value="Esterase"/>
    <property type="match status" value="1"/>
</dbReference>
<dbReference type="PROSITE" id="PS51257">
    <property type="entry name" value="PROKAR_LIPOPROTEIN"/>
    <property type="match status" value="1"/>
</dbReference>
<reference evidence="2" key="1">
    <citation type="journal article" date="2019" name="Int. J. Syst. Evol. Microbiol.">
        <title>The Global Catalogue of Microorganisms (GCM) 10K type strain sequencing project: providing services to taxonomists for standard genome sequencing and annotation.</title>
        <authorList>
            <consortium name="The Broad Institute Genomics Platform"/>
            <consortium name="The Broad Institute Genome Sequencing Center for Infectious Disease"/>
            <person name="Wu L."/>
            <person name="Ma J."/>
        </authorList>
    </citation>
    <scope>NUCLEOTIDE SEQUENCE [LARGE SCALE GENOMIC DNA]</scope>
    <source>
        <strain evidence="2">CCUG 57113</strain>
    </source>
</reference>